<protein>
    <submittedName>
        <fullName evidence="3">Uncharacterized protein</fullName>
    </submittedName>
</protein>
<comment type="caution">
    <text evidence="3">The sequence shown here is derived from an EMBL/GenBank/DDBJ whole genome shotgun (WGS) entry which is preliminary data.</text>
</comment>
<dbReference type="AlphaFoldDB" id="A0AAV1HZB3"/>
<keyword evidence="2" id="KW-0732">Signal</keyword>
<sequence>MSYLLCLLSCMLLAINAEYTGTLLDKTFRNKTREVQKFKTRSWKQMTAANLTTNHTESLWNDGIDRFLSARLMFRDDLCTVYDQARECHATQHNHTLRASLQKLAKMGKRRCLLGLTAPHNYTPESDLRRCLPQANVTSSCGTALEHCMQLSSRENDTAISRELLAYDSTNDISLVDSIVRPVTGIAITSPVSAILADLLCFQVVLGMTAAIEAAIMAGAVVASVLGAITLAVWETLRRLPYFQHRLHPTLEMSSNTSSILR</sequence>
<feature type="transmembrane region" description="Helical" evidence="1">
    <location>
        <begin position="214"/>
        <end position="234"/>
    </location>
</feature>
<organism evidence="3 4">
    <name type="scientific">Coccomyxa viridis</name>
    <dbReference type="NCBI Taxonomy" id="1274662"/>
    <lineage>
        <taxon>Eukaryota</taxon>
        <taxon>Viridiplantae</taxon>
        <taxon>Chlorophyta</taxon>
        <taxon>core chlorophytes</taxon>
        <taxon>Trebouxiophyceae</taxon>
        <taxon>Trebouxiophyceae incertae sedis</taxon>
        <taxon>Coccomyxaceae</taxon>
        <taxon>Coccomyxa</taxon>
    </lineage>
</organism>
<dbReference type="EMBL" id="CAUYUE010000004">
    <property type="protein sequence ID" value="CAK0766631.1"/>
    <property type="molecule type" value="Genomic_DNA"/>
</dbReference>
<gene>
    <name evidence="3" type="ORF">CVIRNUC_003378</name>
</gene>
<evidence type="ECO:0000313" key="3">
    <source>
        <dbReference type="EMBL" id="CAK0766631.1"/>
    </source>
</evidence>
<accession>A0AAV1HZB3</accession>
<keyword evidence="1" id="KW-0472">Membrane</keyword>
<reference evidence="3 4" key="1">
    <citation type="submission" date="2023-10" db="EMBL/GenBank/DDBJ databases">
        <authorList>
            <person name="Maclean D."/>
            <person name="Macfadyen A."/>
        </authorList>
    </citation>
    <scope>NUCLEOTIDE SEQUENCE [LARGE SCALE GENOMIC DNA]</scope>
</reference>
<evidence type="ECO:0000313" key="4">
    <source>
        <dbReference type="Proteomes" id="UP001314263"/>
    </source>
</evidence>
<keyword evidence="4" id="KW-1185">Reference proteome</keyword>
<feature type="signal peptide" evidence="2">
    <location>
        <begin position="1"/>
        <end position="17"/>
    </location>
</feature>
<evidence type="ECO:0000256" key="1">
    <source>
        <dbReference type="SAM" id="Phobius"/>
    </source>
</evidence>
<name>A0AAV1HZB3_9CHLO</name>
<evidence type="ECO:0000256" key="2">
    <source>
        <dbReference type="SAM" id="SignalP"/>
    </source>
</evidence>
<feature type="chain" id="PRO_5043449325" evidence="2">
    <location>
        <begin position="18"/>
        <end position="262"/>
    </location>
</feature>
<keyword evidence="1" id="KW-1133">Transmembrane helix</keyword>
<dbReference type="Proteomes" id="UP001314263">
    <property type="component" value="Unassembled WGS sequence"/>
</dbReference>
<keyword evidence="1" id="KW-0812">Transmembrane</keyword>
<proteinExistence type="predicted"/>